<feature type="domain" description="Methyltransferase" evidence="1">
    <location>
        <begin position="48"/>
        <end position="144"/>
    </location>
</feature>
<reference evidence="3" key="1">
    <citation type="journal article" date="2013" name="BMC Microbiol.">
        <title>Taxonomy and evolution of bacteriochlorophyll a-containing members of the OM60/NOR5 clade of marine gammaproteobacteria: description of Luminiphilus syltensis gen. nov., sp. nov., reclassification of Haliea rubra as Pseudohaliea rubra gen. nov., comb. nov., and emendation of Chromatocurvus halotolerans.</title>
        <authorList>
            <person name="Spring S."/>
            <person name="Riedel T."/>
            <person name="Sproer C."/>
            <person name="Yan S."/>
            <person name="Harder J."/>
            <person name="Fuchs B.M."/>
        </authorList>
    </citation>
    <scope>NUCLEOTIDE SEQUENCE [LARGE SCALE GENOMIC DNA]</scope>
    <source>
        <strain evidence="3">NOR51-B</strain>
    </source>
</reference>
<accession>B8KY06</accession>
<protein>
    <submittedName>
        <fullName evidence="2">Methyltransferase domain family protein</fullName>
    </submittedName>
</protein>
<dbReference type="SUPFAM" id="SSF53335">
    <property type="entry name" value="S-adenosyl-L-methionine-dependent methyltransferases"/>
    <property type="match status" value="1"/>
</dbReference>
<dbReference type="STRING" id="565045.NOR51B_610"/>
<gene>
    <name evidence="2" type="ORF">NOR51B_610</name>
</gene>
<organism evidence="2 3">
    <name type="scientific">Luminiphilus syltensis NOR5-1B</name>
    <dbReference type="NCBI Taxonomy" id="565045"/>
    <lineage>
        <taxon>Bacteria</taxon>
        <taxon>Pseudomonadati</taxon>
        <taxon>Pseudomonadota</taxon>
        <taxon>Gammaproteobacteria</taxon>
        <taxon>Cellvibrionales</taxon>
        <taxon>Halieaceae</taxon>
        <taxon>Luminiphilus</taxon>
    </lineage>
</organism>
<sequence length="429" mass="48253">MDFSSGKTHGYVSDEPYTYGYYPEIMPEGILKNVFGRPIRPQENFRYLDLGCGFGVTSSLVAALYPMAEIVQVDLNPAHTDSIRRFNTMAGLENSVVLNRDLLSLEPGELGEFDFVSAQGLLSWISDDVRAAAFSFVCESLKPDALVYLSYLTPKIDPRLIAFRETLYQAFDAAPGGSLQRLRTALDDCLELAGKGSWPNLDKDEAQSLLFYFMQRSPNYLLHEFLNDDWSPIVSRELGEIMMANNLFSRIRHEDTNFQSGYCREIFGKGNINKLLELETATYSYYAECYPGSEPVFFKNEKHWGSAAVNKDPAAGVYIYDVTVPVSLVSRLARYNKAILDSPLSDEKSSRPLAICGAGQGVRLTPVQQEFIRVFLSGQRPTAETCQPHQNRGINNAKELWAMTNGTRELTSSEKYFLEFMIDYIPYGA</sequence>
<dbReference type="GO" id="GO:0032259">
    <property type="term" value="P:methylation"/>
    <property type="evidence" value="ECO:0007669"/>
    <property type="project" value="UniProtKB-KW"/>
</dbReference>
<dbReference type="Proteomes" id="UP000004699">
    <property type="component" value="Unassembled WGS sequence"/>
</dbReference>
<dbReference type="RefSeq" id="WP_009019420.1">
    <property type="nucleotide sequence ID" value="NZ_DS999411.1"/>
</dbReference>
<dbReference type="eggNOG" id="COG0500">
    <property type="taxonomic scope" value="Bacteria"/>
</dbReference>
<dbReference type="AlphaFoldDB" id="B8KY06"/>
<keyword evidence="2" id="KW-0808">Transferase</keyword>
<keyword evidence="2" id="KW-0489">Methyltransferase</keyword>
<dbReference type="InterPro" id="IPR029063">
    <property type="entry name" value="SAM-dependent_MTases_sf"/>
</dbReference>
<dbReference type="HOGENOM" id="CLU_639042_0_0_6"/>
<dbReference type="Pfam" id="PF13649">
    <property type="entry name" value="Methyltransf_25"/>
    <property type="match status" value="1"/>
</dbReference>
<keyword evidence="3" id="KW-1185">Reference proteome</keyword>
<dbReference type="EMBL" id="DS999411">
    <property type="protein sequence ID" value="EED34672.1"/>
    <property type="molecule type" value="Genomic_DNA"/>
</dbReference>
<dbReference type="CDD" id="cd02440">
    <property type="entry name" value="AdoMet_MTases"/>
    <property type="match status" value="1"/>
</dbReference>
<dbReference type="OrthoDB" id="323463at2"/>
<evidence type="ECO:0000259" key="1">
    <source>
        <dbReference type="Pfam" id="PF13649"/>
    </source>
</evidence>
<evidence type="ECO:0000313" key="2">
    <source>
        <dbReference type="EMBL" id="EED34672.1"/>
    </source>
</evidence>
<dbReference type="Gene3D" id="3.40.50.150">
    <property type="entry name" value="Vaccinia Virus protein VP39"/>
    <property type="match status" value="1"/>
</dbReference>
<proteinExistence type="predicted"/>
<dbReference type="GO" id="GO:0008168">
    <property type="term" value="F:methyltransferase activity"/>
    <property type="evidence" value="ECO:0007669"/>
    <property type="project" value="UniProtKB-KW"/>
</dbReference>
<evidence type="ECO:0000313" key="3">
    <source>
        <dbReference type="Proteomes" id="UP000004699"/>
    </source>
</evidence>
<name>B8KY06_9GAMM</name>
<dbReference type="InterPro" id="IPR041698">
    <property type="entry name" value="Methyltransf_25"/>
</dbReference>